<keyword evidence="1" id="KW-0732">Signal</keyword>
<feature type="chain" id="PRO_5042200531" description="Deoxyribonuclease NucA/NucB domain-containing protein" evidence="1">
    <location>
        <begin position="16"/>
        <end position="279"/>
    </location>
</feature>
<proteinExistence type="predicted"/>
<feature type="domain" description="Deoxyribonuclease NucA/NucB" evidence="2">
    <location>
        <begin position="56"/>
        <end position="134"/>
    </location>
</feature>
<keyword evidence="4" id="KW-1185">Reference proteome</keyword>
<sequence length="279" mass="30222">MRALTLIAFVPFALGQLDMLNLDCTNYPGPCNNDCYAAMEELPASGEDLGADFCSQTLNYNGPDGQSNSRRRAAGCVSPSPCGNGKLPTQSSDENTCDEYPYASTVEGGSGSILRCTSDDENSAEGSDLSAFFNSVCGYEPCTFEITFGNPGGGSTPYCLDGGGANDGYQYQYQGNGNYQLYNRDSNVTNEGRWGLHQPDPAHYFPPHLRREFLLEDGSRTVLSTRDQTTSYQNATFHTVRNGTVIKHRAVKELLGSAKSPELQHPALRASKRAVQFAS</sequence>
<dbReference type="InterPro" id="IPR029476">
    <property type="entry name" value="DNase_NucA_NucB"/>
</dbReference>
<name>A0AAD6GGB5_9EURO</name>
<organism evidence="3 4">
    <name type="scientific">Penicillium frequentans</name>
    <dbReference type="NCBI Taxonomy" id="3151616"/>
    <lineage>
        <taxon>Eukaryota</taxon>
        <taxon>Fungi</taxon>
        <taxon>Dikarya</taxon>
        <taxon>Ascomycota</taxon>
        <taxon>Pezizomycotina</taxon>
        <taxon>Eurotiomycetes</taxon>
        <taxon>Eurotiomycetidae</taxon>
        <taxon>Eurotiales</taxon>
        <taxon>Aspergillaceae</taxon>
        <taxon>Penicillium</taxon>
    </lineage>
</organism>
<evidence type="ECO:0000259" key="2">
    <source>
        <dbReference type="Pfam" id="PF14040"/>
    </source>
</evidence>
<feature type="signal peptide" evidence="1">
    <location>
        <begin position="1"/>
        <end position="15"/>
    </location>
</feature>
<dbReference type="AlphaFoldDB" id="A0AAD6GGB5"/>
<evidence type="ECO:0000313" key="4">
    <source>
        <dbReference type="Proteomes" id="UP001220324"/>
    </source>
</evidence>
<dbReference type="Pfam" id="PF14040">
    <property type="entry name" value="DNase_NucA_NucB"/>
    <property type="match status" value="1"/>
</dbReference>
<evidence type="ECO:0000313" key="3">
    <source>
        <dbReference type="EMBL" id="KAJ5541050.1"/>
    </source>
</evidence>
<gene>
    <name evidence="3" type="ORF">N7494_006126</name>
</gene>
<protein>
    <recommendedName>
        <fullName evidence="2">Deoxyribonuclease NucA/NucB domain-containing protein</fullName>
    </recommendedName>
</protein>
<comment type="caution">
    <text evidence="3">The sequence shown here is derived from an EMBL/GenBank/DDBJ whole genome shotgun (WGS) entry which is preliminary data.</text>
</comment>
<dbReference type="Proteomes" id="UP001220324">
    <property type="component" value="Unassembled WGS sequence"/>
</dbReference>
<dbReference type="EMBL" id="JAQIZZ010000005">
    <property type="protein sequence ID" value="KAJ5541050.1"/>
    <property type="molecule type" value="Genomic_DNA"/>
</dbReference>
<evidence type="ECO:0000256" key="1">
    <source>
        <dbReference type="SAM" id="SignalP"/>
    </source>
</evidence>
<reference evidence="3 4" key="1">
    <citation type="journal article" date="2023" name="IMA Fungus">
        <title>Comparative genomic study of the Penicillium genus elucidates a diverse pangenome and 15 lateral gene transfer events.</title>
        <authorList>
            <person name="Petersen C."/>
            <person name="Sorensen T."/>
            <person name="Nielsen M.R."/>
            <person name="Sondergaard T.E."/>
            <person name="Sorensen J.L."/>
            <person name="Fitzpatrick D.A."/>
            <person name="Frisvad J.C."/>
            <person name="Nielsen K.L."/>
        </authorList>
    </citation>
    <scope>NUCLEOTIDE SEQUENCE [LARGE SCALE GENOMIC DNA]</scope>
    <source>
        <strain evidence="3 4">IBT 35679</strain>
    </source>
</reference>
<accession>A0AAD6GGB5</accession>